<organism evidence="1">
    <name type="scientific">Siphoviridae sp. cthae16</name>
    <dbReference type="NCBI Taxonomy" id="2825617"/>
    <lineage>
        <taxon>Viruses</taxon>
        <taxon>Duplodnaviria</taxon>
        <taxon>Heunggongvirae</taxon>
        <taxon>Uroviricota</taxon>
        <taxon>Caudoviricetes</taxon>
    </lineage>
</organism>
<evidence type="ECO:0000313" key="1">
    <source>
        <dbReference type="EMBL" id="DAF97102.1"/>
    </source>
</evidence>
<accession>A0A8S5URV2</accession>
<name>A0A8S5URV2_9CAUD</name>
<reference evidence="1" key="1">
    <citation type="journal article" date="2021" name="Proc. Natl. Acad. Sci. U.S.A.">
        <title>A Catalog of Tens of Thousands of Viruses from Human Metagenomes Reveals Hidden Associations with Chronic Diseases.</title>
        <authorList>
            <person name="Tisza M.J."/>
            <person name="Buck C.B."/>
        </authorList>
    </citation>
    <scope>NUCLEOTIDE SEQUENCE</scope>
    <source>
        <strain evidence="1">Cthae16</strain>
    </source>
</reference>
<sequence>MISFNFFVVIVMDSLSFAAAPTPCLRRNLSLHRRPRSADAICLLPFWPLPLEKSIQKYCKSFVAPLQKYFCHFGILLLSFVPFWHII</sequence>
<dbReference type="EMBL" id="BK016126">
    <property type="protein sequence ID" value="DAF97102.1"/>
    <property type="molecule type" value="Genomic_DNA"/>
</dbReference>
<protein>
    <submittedName>
        <fullName evidence="1">Uncharacterized protein</fullName>
    </submittedName>
</protein>
<proteinExistence type="predicted"/>